<name>A0A2N5Q3K9_MEDGN</name>
<comment type="caution">
    <text evidence="3">The sequence shown here is derived from an EMBL/GenBank/DDBJ whole genome shotgun (WGS) entry which is preliminary data.</text>
</comment>
<dbReference type="EMBL" id="NIHW01000002">
    <property type="protein sequence ID" value="PLT89127.1"/>
    <property type="molecule type" value="Genomic_DNA"/>
</dbReference>
<evidence type="ECO:0000313" key="7">
    <source>
        <dbReference type="Proteomes" id="UP000283834"/>
    </source>
</evidence>
<dbReference type="Gene3D" id="2.60.120.260">
    <property type="entry name" value="Galactose-binding domain-like"/>
    <property type="match status" value="1"/>
</dbReference>
<keyword evidence="1" id="KW-0378">Hydrolase</keyword>
<feature type="domain" description="Sialate O-acetylesterase" evidence="2">
    <location>
        <begin position="401"/>
        <end position="502"/>
    </location>
</feature>
<dbReference type="EMBL" id="QSIR01000038">
    <property type="protein sequence ID" value="RHD00956.1"/>
    <property type="molecule type" value="Genomic_DNA"/>
</dbReference>
<dbReference type="InterPro" id="IPR005181">
    <property type="entry name" value="SASA"/>
</dbReference>
<evidence type="ECO:0000313" key="4">
    <source>
        <dbReference type="EMBL" id="RGT40461.1"/>
    </source>
</evidence>
<dbReference type="Proteomes" id="UP000283834">
    <property type="component" value="Unassembled WGS sequence"/>
</dbReference>
<dbReference type="PANTHER" id="PTHR22901:SF0">
    <property type="entry name" value="SIALATE O-ACETYLESTERASE"/>
    <property type="match status" value="1"/>
</dbReference>
<evidence type="ECO:0000313" key="6">
    <source>
        <dbReference type="Proteomes" id="UP000234840"/>
    </source>
</evidence>
<dbReference type="Pfam" id="PF03629">
    <property type="entry name" value="SASA"/>
    <property type="match status" value="2"/>
</dbReference>
<reference evidence="3 6" key="1">
    <citation type="journal article" date="2017" name="Genome Med.">
        <title>A novel Ruminococcus gnavus clade enriched in inflammatory bowel disease patients.</title>
        <authorList>
            <person name="Hall A.B."/>
            <person name="Yassour M."/>
            <person name="Sauk J."/>
            <person name="Garner A."/>
            <person name="Jiang X."/>
            <person name="Arthur T."/>
            <person name="Lagoudas G.K."/>
            <person name="Vatanen T."/>
            <person name="Fornelos N."/>
            <person name="Wilson R."/>
            <person name="Bertha M."/>
            <person name="Cohen M."/>
            <person name="Garber J."/>
            <person name="Khalili H."/>
            <person name="Gevers D."/>
            <person name="Ananthakrishnan A.N."/>
            <person name="Kugathasan S."/>
            <person name="Lander E.S."/>
            <person name="Blainey P."/>
            <person name="Vlamakis H."/>
            <person name="Xavier R.J."/>
            <person name="Huttenhower C."/>
        </authorList>
    </citation>
    <scope>NUCLEOTIDE SEQUENCE [LARGE SCALE GENOMIC DNA]</scope>
    <source>
        <strain evidence="3 6">RJX1128</strain>
    </source>
</reference>
<protein>
    <recommendedName>
        <fullName evidence="2">Sialate O-acetylesterase domain-containing protein</fullName>
    </recommendedName>
</protein>
<dbReference type="InterPro" id="IPR039329">
    <property type="entry name" value="SIAE"/>
</dbReference>
<dbReference type="InterPro" id="IPR008979">
    <property type="entry name" value="Galactose-bd-like_sf"/>
</dbReference>
<dbReference type="Gene3D" id="3.40.50.1110">
    <property type="entry name" value="SGNH hydrolase"/>
    <property type="match status" value="1"/>
</dbReference>
<dbReference type="GO" id="GO:0001681">
    <property type="term" value="F:sialate O-acetylesterase activity"/>
    <property type="evidence" value="ECO:0007669"/>
    <property type="project" value="InterPro"/>
</dbReference>
<dbReference type="AlphaFoldDB" id="A0A2N5Q3K9"/>
<evidence type="ECO:0000313" key="3">
    <source>
        <dbReference type="EMBL" id="PLT89127.1"/>
    </source>
</evidence>
<proteinExistence type="predicted"/>
<dbReference type="InterPro" id="IPR036514">
    <property type="entry name" value="SGNH_hydro_sf"/>
</dbReference>
<dbReference type="SUPFAM" id="SSF52266">
    <property type="entry name" value="SGNH hydrolase"/>
    <property type="match status" value="1"/>
</dbReference>
<gene>
    <name evidence="3" type="ORF">CDL20_01610</name>
    <name evidence="5" type="ORF">DW812_16530</name>
    <name evidence="4" type="ORF">DWX36_04375</name>
</gene>
<evidence type="ECO:0000259" key="2">
    <source>
        <dbReference type="Pfam" id="PF03629"/>
    </source>
</evidence>
<dbReference type="EMBL" id="QRWQ01000003">
    <property type="protein sequence ID" value="RGT40461.1"/>
    <property type="molecule type" value="Genomic_DNA"/>
</dbReference>
<dbReference type="Proteomes" id="UP000234840">
    <property type="component" value="Unassembled WGS sequence"/>
</dbReference>
<evidence type="ECO:0000256" key="1">
    <source>
        <dbReference type="ARBA" id="ARBA00022801"/>
    </source>
</evidence>
<accession>A0A2N5Q3K9</accession>
<organism evidence="3 6">
    <name type="scientific">Mediterraneibacter gnavus</name>
    <name type="common">Ruminococcus gnavus</name>
    <dbReference type="NCBI Taxonomy" id="33038"/>
    <lineage>
        <taxon>Bacteria</taxon>
        <taxon>Bacillati</taxon>
        <taxon>Bacillota</taxon>
        <taxon>Clostridia</taxon>
        <taxon>Lachnospirales</taxon>
        <taxon>Lachnospiraceae</taxon>
        <taxon>Mediterraneibacter</taxon>
    </lineage>
</organism>
<reference evidence="7 8" key="2">
    <citation type="submission" date="2018-08" db="EMBL/GenBank/DDBJ databases">
        <title>A genome reference for cultivated species of the human gut microbiota.</title>
        <authorList>
            <person name="Zou Y."/>
            <person name="Xue W."/>
            <person name="Luo G."/>
        </authorList>
    </citation>
    <scope>NUCLEOTIDE SEQUENCE [LARGE SCALE GENOMIC DNA]</scope>
    <source>
        <strain evidence="4 7">AF19-16AC</strain>
        <strain evidence="5 8">AM32-6</strain>
    </source>
</reference>
<dbReference type="GO" id="GO:0005975">
    <property type="term" value="P:carbohydrate metabolic process"/>
    <property type="evidence" value="ECO:0007669"/>
    <property type="project" value="TreeGrafter"/>
</dbReference>
<evidence type="ECO:0000313" key="8">
    <source>
        <dbReference type="Proteomes" id="UP000284472"/>
    </source>
</evidence>
<dbReference type="SUPFAM" id="SSF49785">
    <property type="entry name" value="Galactose-binding domain-like"/>
    <property type="match status" value="1"/>
</dbReference>
<dbReference type="PANTHER" id="PTHR22901">
    <property type="entry name" value="SIALATE O-ACETYLESTERASE"/>
    <property type="match status" value="1"/>
</dbReference>
<sequence length="630" mass="72122">MLYQRMHVKCAKEMVKMQKSIQMPQILQKGCVLQRGNATRIWGWYKKGIKIEISFQNKQYMTETDENGMFEALIACKSGRGPFTLEVRSEDGQEVEISEVYVGDVFVCAGQSNMELPISRVRQMFPEEKGLLDVHHYKVEEAPEFGKALKNHRKAKWSVCVGADLEESTALGYFFGKLISQREGVPVGIINISKGGTPIEAWTSPKGLKDYPELLAMKERFADENFRKSFLEEQDKREDAWHENLRKKEKYEKEKNWKKFFMPGEFSEQGLQRFSGLVYLKKKFSVPEHLLGQNAVLKLGTLTDSDETYVNGVFVGETGYCFPPRIYPVNGGVLKPGENEILIRLECRDGKGRITPDKPFGLYFQTGEVIELKGRWEYQVRVVSEPAPSLVFISRKPTCMYQGMVAPCLNMTVKGVIWYQGESNERNPEQYEKLLKGMICDWREHWRQKTLPFIIVQLPACAMDMQGGGAWSVIRIAQWRAAQLPDVGVTVNLDLGEYNDLHPLNKKEVAYRVYLAARSLIYGEQNVWEGPELTGVQKSKEGVELYFDTKDGQTLLLEESKDGLFEICGADGEFYTAQVEVKANKLIVIKREKDEEIYAIRYAWADAPQRGLLKNHQGFLTTPFCVQMKE</sequence>
<feature type="domain" description="Sialate O-acetylesterase" evidence="2">
    <location>
        <begin position="103"/>
        <end position="217"/>
    </location>
</feature>
<dbReference type="Proteomes" id="UP000284472">
    <property type="component" value="Unassembled WGS sequence"/>
</dbReference>
<evidence type="ECO:0000313" key="5">
    <source>
        <dbReference type="EMBL" id="RHD00956.1"/>
    </source>
</evidence>